<accession>A0ABP7VXS7</accession>
<keyword evidence="2" id="KW-1185">Reference proteome</keyword>
<dbReference type="RefSeq" id="WP_345017621.1">
    <property type="nucleotide sequence ID" value="NZ_BAAAZY010000019.1"/>
</dbReference>
<evidence type="ECO:0000313" key="2">
    <source>
        <dbReference type="Proteomes" id="UP001499984"/>
    </source>
</evidence>
<comment type="caution">
    <text evidence="1">The sequence shown here is derived from an EMBL/GenBank/DDBJ whole genome shotgun (WGS) entry which is preliminary data.</text>
</comment>
<organism evidence="1 2">
    <name type="scientific">Streptomyces shaanxiensis</name>
    <dbReference type="NCBI Taxonomy" id="653357"/>
    <lineage>
        <taxon>Bacteria</taxon>
        <taxon>Bacillati</taxon>
        <taxon>Actinomycetota</taxon>
        <taxon>Actinomycetes</taxon>
        <taxon>Kitasatosporales</taxon>
        <taxon>Streptomycetaceae</taxon>
        <taxon>Streptomyces</taxon>
    </lineage>
</organism>
<protein>
    <submittedName>
        <fullName evidence="1">Uncharacterized protein</fullName>
    </submittedName>
</protein>
<proteinExistence type="predicted"/>
<sequence>MKWSAALRPLRLKEAEERAARVLPAGERIVAGQPVWPGQRVPKPRRGRRPRVLHGLRMPGDRWEGVKTRLLFLLVVTDLLGALFEALFDWERKKGKPLKGGWNSLAGQFAAALHPVSKTTGVVQVLLLTDRQLRVTYVQRGRRRDELGHAEPGWAVDIQQVAWLRNRHDVSNKNYEIGFADGSWARVYFSPVNRDFLDRLPAHFRHDAPAP</sequence>
<name>A0ABP7VXS7_9ACTN</name>
<gene>
    <name evidence="1" type="ORF">GCM10022233_61870</name>
</gene>
<evidence type="ECO:0000313" key="1">
    <source>
        <dbReference type="EMBL" id="GAA4075223.1"/>
    </source>
</evidence>
<dbReference type="EMBL" id="BAAAZY010000019">
    <property type="protein sequence ID" value="GAA4075223.1"/>
    <property type="molecule type" value="Genomic_DNA"/>
</dbReference>
<reference evidence="2" key="1">
    <citation type="journal article" date="2019" name="Int. J. Syst. Evol. Microbiol.">
        <title>The Global Catalogue of Microorganisms (GCM) 10K type strain sequencing project: providing services to taxonomists for standard genome sequencing and annotation.</title>
        <authorList>
            <consortium name="The Broad Institute Genomics Platform"/>
            <consortium name="The Broad Institute Genome Sequencing Center for Infectious Disease"/>
            <person name="Wu L."/>
            <person name="Ma J."/>
        </authorList>
    </citation>
    <scope>NUCLEOTIDE SEQUENCE [LARGE SCALE GENOMIC DNA]</scope>
    <source>
        <strain evidence="2">JCM 16925</strain>
    </source>
</reference>
<dbReference type="Proteomes" id="UP001499984">
    <property type="component" value="Unassembled WGS sequence"/>
</dbReference>